<proteinExistence type="predicted"/>
<organism evidence="2 3">
    <name type="scientific">Plakobranchus ocellatus</name>
    <dbReference type="NCBI Taxonomy" id="259542"/>
    <lineage>
        <taxon>Eukaryota</taxon>
        <taxon>Metazoa</taxon>
        <taxon>Spiralia</taxon>
        <taxon>Lophotrochozoa</taxon>
        <taxon>Mollusca</taxon>
        <taxon>Gastropoda</taxon>
        <taxon>Heterobranchia</taxon>
        <taxon>Euthyneura</taxon>
        <taxon>Panpulmonata</taxon>
        <taxon>Sacoglossa</taxon>
        <taxon>Placobranchoidea</taxon>
        <taxon>Plakobranchidae</taxon>
        <taxon>Plakobranchus</taxon>
    </lineage>
</organism>
<feature type="compositionally biased region" description="Polar residues" evidence="1">
    <location>
        <begin position="346"/>
        <end position="356"/>
    </location>
</feature>
<comment type="caution">
    <text evidence="2">The sequence shown here is derived from an EMBL/GenBank/DDBJ whole genome shotgun (WGS) entry which is preliminary data.</text>
</comment>
<evidence type="ECO:0000313" key="2">
    <source>
        <dbReference type="EMBL" id="GFO07932.1"/>
    </source>
</evidence>
<evidence type="ECO:0000313" key="3">
    <source>
        <dbReference type="Proteomes" id="UP000735302"/>
    </source>
</evidence>
<dbReference type="EMBL" id="BLXT01003924">
    <property type="protein sequence ID" value="GFO07932.1"/>
    <property type="molecule type" value="Genomic_DNA"/>
</dbReference>
<evidence type="ECO:0000256" key="1">
    <source>
        <dbReference type="SAM" id="MobiDB-lite"/>
    </source>
</evidence>
<feature type="region of interest" description="Disordered" evidence="1">
    <location>
        <begin position="217"/>
        <end position="248"/>
    </location>
</feature>
<sequence length="464" mass="51837">MEKDCQVPTLDTSEWFSGRGISYWHWELRREGFIETGFGQRGGWGGVVRFFCLYSMETKRLYECLCDVQIIKFSITYKLRETTSVGFPYYYIVTNFQQVRFASNVSSLYRHAFVCDVLRHFPQDDMNCYMQTVSDDRCDRSINCLVYSVQLNSTKCSSRCSFVAATASEEAVNSISTIEESKSSYTSSYTGAGVGAFLLIVATATYSGYRYRKGKLKDSSTASPVTSSSEISASNGSRSLPDNHTSGDGVAAAGYLTLEELDDRTGDAEQAPECDADSYNIIQECVAGHDRWVNTNTRSCRPLPVAPESNGSISRMPSLAATSELSRSLPASLQIKTARPEETDRSLPNIQPWTQSRNRPKPKPNKRQPESNQIKHMGVVNMRGGHPALSAHTQVRLVRNPWGDMELITLESDLPIFTEYYSRLQLLNMKDNGLGVVGVSAGQTDSDSHKYFDFLETQEELSKQ</sequence>
<name>A0AAV4ALX7_9GAST</name>
<feature type="compositionally biased region" description="Polar residues" evidence="1">
    <location>
        <begin position="235"/>
        <end position="246"/>
    </location>
</feature>
<reference evidence="2 3" key="1">
    <citation type="journal article" date="2021" name="Elife">
        <title>Chloroplast acquisition without the gene transfer in kleptoplastic sea slugs, Plakobranchus ocellatus.</title>
        <authorList>
            <person name="Maeda T."/>
            <person name="Takahashi S."/>
            <person name="Yoshida T."/>
            <person name="Shimamura S."/>
            <person name="Takaki Y."/>
            <person name="Nagai Y."/>
            <person name="Toyoda A."/>
            <person name="Suzuki Y."/>
            <person name="Arimoto A."/>
            <person name="Ishii H."/>
            <person name="Satoh N."/>
            <person name="Nishiyama T."/>
            <person name="Hasebe M."/>
            <person name="Maruyama T."/>
            <person name="Minagawa J."/>
            <person name="Obokata J."/>
            <person name="Shigenobu S."/>
        </authorList>
    </citation>
    <scope>NUCLEOTIDE SEQUENCE [LARGE SCALE GENOMIC DNA]</scope>
</reference>
<dbReference type="Proteomes" id="UP000735302">
    <property type="component" value="Unassembled WGS sequence"/>
</dbReference>
<gene>
    <name evidence="2" type="ORF">PoB_003443700</name>
</gene>
<dbReference type="AlphaFoldDB" id="A0AAV4ALX7"/>
<feature type="compositionally biased region" description="Low complexity" evidence="1">
    <location>
        <begin position="219"/>
        <end position="234"/>
    </location>
</feature>
<protein>
    <submittedName>
        <fullName evidence="2">Uncharacterized protein</fullName>
    </submittedName>
</protein>
<feature type="compositionally biased region" description="Polar residues" evidence="1">
    <location>
        <begin position="309"/>
        <end position="335"/>
    </location>
</feature>
<feature type="region of interest" description="Disordered" evidence="1">
    <location>
        <begin position="302"/>
        <end position="375"/>
    </location>
</feature>
<keyword evidence="3" id="KW-1185">Reference proteome</keyword>
<accession>A0AAV4ALX7</accession>